<evidence type="ECO:0000313" key="20">
    <source>
        <dbReference type="EMBL" id="RMY13874.1"/>
    </source>
</evidence>
<evidence type="ECO:0000256" key="18">
    <source>
        <dbReference type="SAM" id="MobiDB-lite"/>
    </source>
</evidence>
<dbReference type="InterPro" id="IPR035587">
    <property type="entry name" value="DUS-like_FMN-bd"/>
</dbReference>
<dbReference type="GO" id="GO:0050660">
    <property type="term" value="F:flavin adenine dinucleotide binding"/>
    <property type="evidence" value="ECO:0007669"/>
    <property type="project" value="InterPro"/>
</dbReference>
<dbReference type="EC" id="1.3.1.88" evidence="10"/>
<evidence type="ECO:0000256" key="14">
    <source>
        <dbReference type="ARBA" id="ARBA00048342"/>
    </source>
</evidence>
<comment type="cofactor">
    <cofactor evidence="1">
        <name>FMN</name>
        <dbReference type="ChEBI" id="CHEBI:58210"/>
    </cofactor>
</comment>
<comment type="catalytic activity">
    <reaction evidence="13">
        <text>5,6-dihydrouridine(16) in tRNA + NADP(+) = uridine(16) in tRNA + NADPH + H(+)</text>
        <dbReference type="Rhea" id="RHEA:53376"/>
        <dbReference type="Rhea" id="RHEA-COMP:13543"/>
        <dbReference type="Rhea" id="RHEA-COMP:13544"/>
        <dbReference type="ChEBI" id="CHEBI:15378"/>
        <dbReference type="ChEBI" id="CHEBI:57783"/>
        <dbReference type="ChEBI" id="CHEBI:58349"/>
        <dbReference type="ChEBI" id="CHEBI:65315"/>
        <dbReference type="ChEBI" id="CHEBI:74443"/>
        <dbReference type="EC" id="1.3.1.88"/>
    </reaction>
    <physiologicalReaction direction="right-to-left" evidence="13">
        <dbReference type="Rhea" id="RHEA:53378"/>
    </physiologicalReaction>
</comment>
<evidence type="ECO:0000256" key="6">
    <source>
        <dbReference type="ARBA" id="ARBA00022857"/>
    </source>
</evidence>
<dbReference type="PANTHER" id="PTHR11082:SF5">
    <property type="entry name" value="TRNA-DIHYDROURIDINE(16_17) SYNTHASE [NAD(P)(+)]-LIKE"/>
    <property type="match status" value="1"/>
</dbReference>
<organism evidence="20 21">
    <name type="scientific">Hortaea werneckii</name>
    <name type="common">Black yeast</name>
    <name type="synonym">Cladosporium werneckii</name>
    <dbReference type="NCBI Taxonomy" id="91943"/>
    <lineage>
        <taxon>Eukaryota</taxon>
        <taxon>Fungi</taxon>
        <taxon>Dikarya</taxon>
        <taxon>Ascomycota</taxon>
        <taxon>Pezizomycotina</taxon>
        <taxon>Dothideomycetes</taxon>
        <taxon>Dothideomycetidae</taxon>
        <taxon>Mycosphaerellales</taxon>
        <taxon>Teratosphaeriaceae</taxon>
        <taxon>Hortaea</taxon>
    </lineage>
</organism>
<evidence type="ECO:0000259" key="19">
    <source>
        <dbReference type="Pfam" id="PF01207"/>
    </source>
</evidence>
<dbReference type="VEuPathDB" id="FungiDB:BTJ68_12982"/>
<dbReference type="Proteomes" id="UP000282582">
    <property type="component" value="Unassembled WGS sequence"/>
</dbReference>
<dbReference type="Gene3D" id="3.20.20.70">
    <property type="entry name" value="Aldolase class I"/>
    <property type="match status" value="1"/>
</dbReference>
<comment type="catalytic activity">
    <reaction evidence="16">
        <text>a 5,6-dihydrouridine in mRNA + NADP(+) = a uridine in mRNA + NADPH + H(+)</text>
        <dbReference type="Rhea" id="RHEA:69855"/>
        <dbReference type="Rhea" id="RHEA-COMP:14658"/>
        <dbReference type="Rhea" id="RHEA-COMP:17789"/>
        <dbReference type="ChEBI" id="CHEBI:15378"/>
        <dbReference type="ChEBI" id="CHEBI:57783"/>
        <dbReference type="ChEBI" id="CHEBI:58349"/>
        <dbReference type="ChEBI" id="CHEBI:65315"/>
        <dbReference type="ChEBI" id="CHEBI:74443"/>
    </reaction>
    <physiologicalReaction direction="right-to-left" evidence="16">
        <dbReference type="Rhea" id="RHEA:69857"/>
    </physiologicalReaction>
</comment>
<dbReference type="Pfam" id="PF01207">
    <property type="entry name" value="Dus"/>
    <property type="match status" value="1"/>
</dbReference>
<evidence type="ECO:0000256" key="13">
    <source>
        <dbReference type="ARBA" id="ARBA00047652"/>
    </source>
</evidence>
<evidence type="ECO:0000256" key="15">
    <source>
        <dbReference type="ARBA" id="ARBA00048934"/>
    </source>
</evidence>
<dbReference type="InterPro" id="IPR018517">
    <property type="entry name" value="tRNA_hU_synthase_CS"/>
</dbReference>
<dbReference type="GO" id="GO:0006397">
    <property type="term" value="P:mRNA processing"/>
    <property type="evidence" value="ECO:0007669"/>
    <property type="project" value="UniProtKB-KW"/>
</dbReference>
<comment type="caution">
    <text evidence="20">The sequence shown here is derived from an EMBL/GenBank/DDBJ whole genome shotgun (WGS) entry which is preliminary data.</text>
</comment>
<evidence type="ECO:0000256" key="5">
    <source>
        <dbReference type="ARBA" id="ARBA00022694"/>
    </source>
</evidence>
<comment type="similarity">
    <text evidence="9">Belongs to the Dus family. Dus1 subfamily.</text>
</comment>
<keyword evidence="5" id="KW-0819">tRNA processing</keyword>
<dbReference type="EMBL" id="QWIK01000083">
    <property type="protein sequence ID" value="RMY13874.1"/>
    <property type="molecule type" value="Genomic_DNA"/>
</dbReference>
<keyword evidence="2" id="KW-0285">Flavoprotein</keyword>
<comment type="catalytic activity">
    <reaction evidence="12">
        <text>5,6-dihydrouridine(17) in tRNA + NAD(+) = uridine(17) in tRNA + NADH + H(+)</text>
        <dbReference type="Rhea" id="RHEA:53372"/>
        <dbReference type="Rhea" id="RHEA-COMP:13541"/>
        <dbReference type="Rhea" id="RHEA-COMP:13542"/>
        <dbReference type="ChEBI" id="CHEBI:15378"/>
        <dbReference type="ChEBI" id="CHEBI:57540"/>
        <dbReference type="ChEBI" id="CHEBI:57945"/>
        <dbReference type="ChEBI" id="CHEBI:65315"/>
        <dbReference type="ChEBI" id="CHEBI:74443"/>
        <dbReference type="EC" id="1.3.1.88"/>
    </reaction>
    <physiologicalReaction direction="right-to-left" evidence="12">
        <dbReference type="Rhea" id="RHEA:53374"/>
    </physiologicalReaction>
</comment>
<dbReference type="InterPro" id="IPR013785">
    <property type="entry name" value="Aldolase_TIM"/>
</dbReference>
<dbReference type="AlphaFoldDB" id="A0A3M6ZF21"/>
<evidence type="ECO:0000256" key="17">
    <source>
        <dbReference type="ARBA" id="ARBA00049467"/>
    </source>
</evidence>
<dbReference type="PANTHER" id="PTHR11082">
    <property type="entry name" value="TRNA-DIHYDROURIDINE SYNTHASE"/>
    <property type="match status" value="1"/>
</dbReference>
<feature type="domain" description="DUS-like FMN-binding" evidence="19">
    <location>
        <begin position="22"/>
        <end position="281"/>
    </location>
</feature>
<keyword evidence="7" id="KW-0560">Oxidoreductase</keyword>
<proteinExistence type="inferred from homology"/>
<evidence type="ECO:0000256" key="12">
    <source>
        <dbReference type="ARBA" id="ARBA00047287"/>
    </source>
</evidence>
<evidence type="ECO:0000256" key="11">
    <source>
        <dbReference type="ARBA" id="ARBA00045934"/>
    </source>
</evidence>
<dbReference type="GO" id="GO:0017150">
    <property type="term" value="F:tRNA dihydrouridine synthase activity"/>
    <property type="evidence" value="ECO:0007669"/>
    <property type="project" value="InterPro"/>
</dbReference>
<evidence type="ECO:0000256" key="7">
    <source>
        <dbReference type="ARBA" id="ARBA00023002"/>
    </source>
</evidence>
<comment type="catalytic activity">
    <reaction evidence="17">
        <text>5,6-dihydrouridine(17) in tRNA + NADP(+) = uridine(17) in tRNA + NADPH + H(+)</text>
        <dbReference type="Rhea" id="RHEA:53368"/>
        <dbReference type="Rhea" id="RHEA-COMP:13541"/>
        <dbReference type="Rhea" id="RHEA-COMP:13542"/>
        <dbReference type="ChEBI" id="CHEBI:15378"/>
        <dbReference type="ChEBI" id="CHEBI:57783"/>
        <dbReference type="ChEBI" id="CHEBI:58349"/>
        <dbReference type="ChEBI" id="CHEBI:65315"/>
        <dbReference type="ChEBI" id="CHEBI:74443"/>
        <dbReference type="EC" id="1.3.1.88"/>
    </reaction>
    <physiologicalReaction direction="right-to-left" evidence="17">
        <dbReference type="Rhea" id="RHEA:53370"/>
    </physiologicalReaction>
</comment>
<keyword evidence="3" id="KW-0288">FMN</keyword>
<comment type="catalytic activity">
    <reaction evidence="14">
        <text>a 5,6-dihydrouridine in mRNA + NAD(+) = a uridine in mRNA + NADH + H(+)</text>
        <dbReference type="Rhea" id="RHEA:69851"/>
        <dbReference type="Rhea" id="RHEA-COMP:14658"/>
        <dbReference type="Rhea" id="RHEA-COMP:17789"/>
        <dbReference type="ChEBI" id="CHEBI:15378"/>
        <dbReference type="ChEBI" id="CHEBI:57540"/>
        <dbReference type="ChEBI" id="CHEBI:57945"/>
        <dbReference type="ChEBI" id="CHEBI:65315"/>
        <dbReference type="ChEBI" id="CHEBI:74443"/>
    </reaction>
    <physiologicalReaction direction="right-to-left" evidence="14">
        <dbReference type="Rhea" id="RHEA:69853"/>
    </physiologicalReaction>
</comment>
<dbReference type="CDD" id="cd02801">
    <property type="entry name" value="DUS_like_FMN"/>
    <property type="match status" value="1"/>
</dbReference>
<feature type="compositionally biased region" description="Basic and acidic residues" evidence="18">
    <location>
        <begin position="361"/>
        <end position="388"/>
    </location>
</feature>
<dbReference type="PROSITE" id="PS01136">
    <property type="entry name" value="UPF0034"/>
    <property type="match status" value="1"/>
</dbReference>
<keyword evidence="8" id="KW-0520">NAD</keyword>
<feature type="region of interest" description="Disordered" evidence="18">
    <location>
        <begin position="543"/>
        <end position="581"/>
    </location>
</feature>
<evidence type="ECO:0000313" key="21">
    <source>
        <dbReference type="Proteomes" id="UP000282582"/>
    </source>
</evidence>
<sequence>MANQKLHGRAFYESIGSPKYIVAPMVDQSEFAWRLLTRSFLPPELRRSVLCYSPMFHAKLFAESHRYRTQHFEPLKPAHGLLPQTPQQPPFEDVEAEKAYLDGHPEADRPLFVQFCANDPDHYLAAAKHVQPYCEAVDLNLGCPQGIAKRGNYGAFLQEDWDTIYKLINKLHRELDIPVTAKIRVQETREKTLEYAKMILSAGASCLTVHGRRREMKGHATGLADWTMIKYLREQLPPETVIFANGNILQHDDIQDCLDATGADAVMSAEGNLYDPSVFAKAPPVGQEGTDYWRGRDGKGGYRMDAVLRRYLDIIHRHVLQQEPPAREPLFLPSDHTGTDPQKSADEPNAPLQSTDAASVEDAKAPEPQTGDKRAAPDTAEWTRESKASKRQKKREAKNAAKQHTQQKRGKVDDALKYEPNMVAMQSHCFHMLRPLVSKHHNVRDALARTRSGDIEAYEEVLRLTQEAVKIGLLDYAQNPQAYEEVVVESNGEVRDATESSDEAVRRCKRPYWVCQPYVRPLPKEALEKGSLQLSKKDLRKLQEDEEAKKVGTSAGGVNNEVNGDANGDANGDVKGEANGGASTITADQAAKEDEQQAVEYGLPPGGKTEEVGPEVKKEVSLPAEAGDAEKEGTLKVPKEGMWIRRLLSRPFNLLRRESAFDEHPETREERKRAEALVREVLAATQAVLTHPCAEVRSKNWPDEEERFPYNGGAIGLLNAEEDCEWPQRILSPRQIDELILSSKLLPNGAYLTQQLNAPCGDLGGFWDEREEWQVLGIAMCKKLRIRQRICEQASFAAEKENAVRKVAACTLSTVVTTAKRDGCEGLAFRSLLYEREFAPDATPEARKEWRGIASKLRGQFFLSARHESENAKKKPAQQVESVIQPELPTKSSRMLLYTDDRMPSGIAHMRTLYKQAGRELTERLYEAAKPHCRISAYMFVVQREYTSDYPYDNGSIGKTIQETLYLCKDVESYQKLATIVAEKAPKKITREVLSLLRKEIAGRRIVDAWHNELLDGSPRKSGLSVHKKFTEGLETMFPIFQTAVLARSEGTKGKGAREASLALPEITQPSFSGFTVFDLDWRASVKQLEWHAGVMRKKRDVLRDTRSLEALLELPCWAVCYV</sequence>
<evidence type="ECO:0000256" key="4">
    <source>
        <dbReference type="ARBA" id="ARBA00022664"/>
    </source>
</evidence>
<keyword evidence="4" id="KW-0507">mRNA processing</keyword>
<dbReference type="SUPFAM" id="SSF51395">
    <property type="entry name" value="FMN-linked oxidoreductases"/>
    <property type="match status" value="1"/>
</dbReference>
<evidence type="ECO:0000256" key="16">
    <source>
        <dbReference type="ARBA" id="ARBA00049447"/>
    </source>
</evidence>
<reference evidence="20 21" key="1">
    <citation type="journal article" date="2018" name="BMC Genomics">
        <title>Genomic evidence for intraspecific hybridization in a clonal and extremely halotolerant yeast.</title>
        <authorList>
            <person name="Gostincar C."/>
            <person name="Stajich J.E."/>
            <person name="Zupancic J."/>
            <person name="Zalar P."/>
            <person name="Gunde-Cimerman N."/>
        </authorList>
    </citation>
    <scope>NUCLEOTIDE SEQUENCE [LARGE SCALE GENOMIC DNA]</scope>
    <source>
        <strain evidence="20 21">EXF-6654</strain>
    </source>
</reference>
<evidence type="ECO:0000256" key="1">
    <source>
        <dbReference type="ARBA" id="ARBA00001917"/>
    </source>
</evidence>
<comment type="function">
    <text evidence="11">Catalyzes the synthesis of dihydrouridine, a modified base found in the D-loop of most tRNAs. Specifically modifies U47 in cytoplasmic tRNAs. Catalyzes the synthesis of dihydrouridine in some mRNAs, thereby affecting their translation.</text>
</comment>
<feature type="region of interest" description="Disordered" evidence="18">
    <location>
        <begin position="325"/>
        <end position="414"/>
    </location>
</feature>
<keyword evidence="6" id="KW-0521">NADP</keyword>
<evidence type="ECO:0000256" key="3">
    <source>
        <dbReference type="ARBA" id="ARBA00022643"/>
    </source>
</evidence>
<accession>A0A3M6ZF21</accession>
<evidence type="ECO:0000256" key="10">
    <source>
        <dbReference type="ARBA" id="ARBA00038890"/>
    </source>
</evidence>
<evidence type="ECO:0000256" key="2">
    <source>
        <dbReference type="ARBA" id="ARBA00022630"/>
    </source>
</evidence>
<comment type="catalytic activity">
    <reaction evidence="15">
        <text>5,6-dihydrouridine(16) in tRNA + NAD(+) = uridine(16) in tRNA + NADH + H(+)</text>
        <dbReference type="Rhea" id="RHEA:53380"/>
        <dbReference type="Rhea" id="RHEA-COMP:13543"/>
        <dbReference type="Rhea" id="RHEA-COMP:13544"/>
        <dbReference type="ChEBI" id="CHEBI:15378"/>
        <dbReference type="ChEBI" id="CHEBI:57540"/>
        <dbReference type="ChEBI" id="CHEBI:57945"/>
        <dbReference type="ChEBI" id="CHEBI:65315"/>
        <dbReference type="ChEBI" id="CHEBI:74443"/>
        <dbReference type="EC" id="1.3.1.88"/>
    </reaction>
    <physiologicalReaction direction="right-to-left" evidence="15">
        <dbReference type="Rhea" id="RHEA:53382"/>
    </physiologicalReaction>
</comment>
<name>A0A3M6ZF21_HORWE</name>
<evidence type="ECO:0000256" key="8">
    <source>
        <dbReference type="ARBA" id="ARBA00023027"/>
    </source>
</evidence>
<gene>
    <name evidence="20" type="ORF">D0868_01767</name>
</gene>
<protein>
    <recommendedName>
        <fullName evidence="10">tRNA-dihydrouridine(16/17) synthase [NAD(P)(+)]</fullName>
        <ecNumber evidence="10">1.3.1.88</ecNumber>
    </recommendedName>
</protein>
<evidence type="ECO:0000256" key="9">
    <source>
        <dbReference type="ARBA" id="ARBA00038313"/>
    </source>
</evidence>